<proteinExistence type="inferred from homology"/>
<keyword evidence="3 7" id="KW-1133">Transmembrane helix</keyword>
<dbReference type="EMBL" id="JBHMAG010000009">
    <property type="protein sequence ID" value="MFB9752259.1"/>
    <property type="molecule type" value="Genomic_DNA"/>
</dbReference>
<comment type="catalytic activity">
    <reaction evidence="7">
        <text>a peptidoglycan chain = a peptidoglycan chain with N-acetyl-1,6-anhydromuramyl-[peptide] at the reducing end + a peptidoglycan chain with N-acetylglucosamine at the non-reducing end.</text>
        <dbReference type="EC" id="4.2.2.29"/>
    </reaction>
</comment>
<dbReference type="Gene3D" id="3.30.1490.480">
    <property type="entry name" value="Endolytic murein transglycosylase"/>
    <property type="match status" value="1"/>
</dbReference>
<keyword evidence="5 7" id="KW-0456">Lyase</keyword>
<evidence type="ECO:0000256" key="3">
    <source>
        <dbReference type="ARBA" id="ARBA00022989"/>
    </source>
</evidence>
<dbReference type="Pfam" id="PF02618">
    <property type="entry name" value="YceG"/>
    <property type="match status" value="1"/>
</dbReference>
<evidence type="ECO:0000256" key="5">
    <source>
        <dbReference type="ARBA" id="ARBA00023239"/>
    </source>
</evidence>
<name>A0ABV5VVB6_9BACL</name>
<comment type="caution">
    <text evidence="8">The sequence shown here is derived from an EMBL/GenBank/DDBJ whole genome shotgun (WGS) entry which is preliminary data.</text>
</comment>
<keyword evidence="1 7" id="KW-1003">Cell membrane</keyword>
<dbReference type="PANTHER" id="PTHR30518:SF2">
    <property type="entry name" value="ENDOLYTIC MUREIN TRANSGLYCOSYLASE"/>
    <property type="match status" value="1"/>
</dbReference>
<dbReference type="InterPro" id="IPR003770">
    <property type="entry name" value="MLTG-like"/>
</dbReference>
<keyword evidence="2 7" id="KW-0812">Transmembrane</keyword>
<dbReference type="Proteomes" id="UP001589619">
    <property type="component" value="Unassembled WGS sequence"/>
</dbReference>
<dbReference type="Gene3D" id="3.30.160.60">
    <property type="entry name" value="Classic Zinc Finger"/>
    <property type="match status" value="1"/>
</dbReference>
<gene>
    <name evidence="7 8" type="primary">mltG</name>
    <name evidence="8" type="ORF">ACFFNY_11890</name>
</gene>
<sequence>MKRIAWITLWCVLLVLVLAGIGTAMYATYAMKPTEADGKEVRFTVPSGYGSGRIANILEQNGLIRDARVFRYYLIYKKEGGRFKAGEYAMTPGMELDEIIDTLNAGGTTREEGLRFTIPEGMTVLQIADKLEELPGGFDREAFLAYAENKQEFASVKWASDIPDDARLRHRLEGYLFPETYEMKLESTAPDIVKRMVAELDKKLARLPADWPDMLKQRGLTFHQLLTVASLIEREVVHDEERPLVASVIYNRMKIGMKLQIDATIQYVLDKPKEKLYEKDLLIDSPYNTYKISGLPPGPIASPSLQSIEAALYPQETNYLFYVTKGDGSQKHAFAETYDQHLKNKADSQKR</sequence>
<reference evidence="8 9" key="1">
    <citation type="submission" date="2024-09" db="EMBL/GenBank/DDBJ databases">
        <authorList>
            <person name="Sun Q."/>
            <person name="Mori K."/>
        </authorList>
    </citation>
    <scope>NUCLEOTIDE SEQUENCE [LARGE SCALE GENOMIC DNA]</scope>
    <source>
        <strain evidence="8 9">JCM 12520</strain>
    </source>
</reference>
<comment type="function">
    <text evidence="7">Functions as a peptidoglycan terminase that cleaves nascent peptidoglycan strands endolytically to terminate their elongation.</text>
</comment>
<evidence type="ECO:0000256" key="6">
    <source>
        <dbReference type="ARBA" id="ARBA00023316"/>
    </source>
</evidence>
<evidence type="ECO:0000256" key="2">
    <source>
        <dbReference type="ARBA" id="ARBA00022692"/>
    </source>
</evidence>
<dbReference type="EC" id="4.2.2.29" evidence="7"/>
<keyword evidence="9" id="KW-1185">Reference proteome</keyword>
<evidence type="ECO:0000256" key="1">
    <source>
        <dbReference type="ARBA" id="ARBA00022475"/>
    </source>
</evidence>
<dbReference type="NCBIfam" id="TIGR00247">
    <property type="entry name" value="endolytic transglycosylase MltG"/>
    <property type="match status" value="1"/>
</dbReference>
<evidence type="ECO:0000256" key="7">
    <source>
        <dbReference type="HAMAP-Rule" id="MF_02065"/>
    </source>
</evidence>
<dbReference type="PANTHER" id="PTHR30518">
    <property type="entry name" value="ENDOLYTIC MUREIN TRANSGLYCOSYLASE"/>
    <property type="match status" value="1"/>
</dbReference>
<accession>A0ABV5VVB6</accession>
<dbReference type="HAMAP" id="MF_02065">
    <property type="entry name" value="MltG"/>
    <property type="match status" value="1"/>
</dbReference>
<dbReference type="CDD" id="cd08010">
    <property type="entry name" value="MltG_like"/>
    <property type="match status" value="1"/>
</dbReference>
<feature type="site" description="Important for catalytic activity" evidence="7">
    <location>
        <position position="235"/>
    </location>
</feature>
<evidence type="ECO:0000313" key="8">
    <source>
        <dbReference type="EMBL" id="MFB9752259.1"/>
    </source>
</evidence>
<evidence type="ECO:0000256" key="4">
    <source>
        <dbReference type="ARBA" id="ARBA00023136"/>
    </source>
</evidence>
<evidence type="ECO:0000313" key="9">
    <source>
        <dbReference type="Proteomes" id="UP001589619"/>
    </source>
</evidence>
<keyword evidence="4 7" id="KW-0472">Membrane</keyword>
<protein>
    <recommendedName>
        <fullName evidence="7">Endolytic murein transglycosylase</fullName>
        <ecNumber evidence="7">4.2.2.29</ecNumber>
    </recommendedName>
    <alternativeName>
        <fullName evidence="7">Peptidoglycan lytic transglycosylase</fullName>
    </alternativeName>
    <alternativeName>
        <fullName evidence="7">Peptidoglycan polymerization terminase</fullName>
    </alternativeName>
</protein>
<comment type="similarity">
    <text evidence="7">Belongs to the transglycosylase MltG family.</text>
</comment>
<organism evidence="8 9">
    <name type="scientific">Paenibacillus hodogayensis</name>
    <dbReference type="NCBI Taxonomy" id="279208"/>
    <lineage>
        <taxon>Bacteria</taxon>
        <taxon>Bacillati</taxon>
        <taxon>Bacillota</taxon>
        <taxon>Bacilli</taxon>
        <taxon>Bacillales</taxon>
        <taxon>Paenibacillaceae</taxon>
        <taxon>Paenibacillus</taxon>
    </lineage>
</organism>
<keyword evidence="6 7" id="KW-0961">Cell wall biogenesis/degradation</keyword>
<dbReference type="RefSeq" id="WP_344911163.1">
    <property type="nucleotide sequence ID" value="NZ_BAAAYO010000010.1"/>
</dbReference>